<protein>
    <submittedName>
        <fullName evidence="4">Ankyrin</fullName>
    </submittedName>
</protein>
<name>A0A6A5TBX8_9PLEO</name>
<dbReference type="PROSITE" id="PS50088">
    <property type="entry name" value="ANK_REPEAT"/>
    <property type="match status" value="1"/>
</dbReference>
<evidence type="ECO:0000256" key="1">
    <source>
        <dbReference type="ARBA" id="ARBA00022737"/>
    </source>
</evidence>
<proteinExistence type="predicted"/>
<dbReference type="OrthoDB" id="3798557at2759"/>
<evidence type="ECO:0000313" key="5">
    <source>
        <dbReference type="Proteomes" id="UP000800035"/>
    </source>
</evidence>
<evidence type="ECO:0000313" key="4">
    <source>
        <dbReference type="EMBL" id="KAF1950295.1"/>
    </source>
</evidence>
<dbReference type="InterPro" id="IPR002110">
    <property type="entry name" value="Ankyrin_rpt"/>
</dbReference>
<dbReference type="SMART" id="SM00248">
    <property type="entry name" value="ANK"/>
    <property type="match status" value="4"/>
</dbReference>
<evidence type="ECO:0000256" key="2">
    <source>
        <dbReference type="ARBA" id="ARBA00023043"/>
    </source>
</evidence>
<keyword evidence="5" id="KW-1185">Reference proteome</keyword>
<dbReference type="PANTHER" id="PTHR24198:SF165">
    <property type="entry name" value="ANKYRIN REPEAT-CONTAINING PROTEIN-RELATED"/>
    <property type="match status" value="1"/>
</dbReference>
<organism evidence="4 5">
    <name type="scientific">Byssothecium circinans</name>
    <dbReference type="NCBI Taxonomy" id="147558"/>
    <lineage>
        <taxon>Eukaryota</taxon>
        <taxon>Fungi</taxon>
        <taxon>Dikarya</taxon>
        <taxon>Ascomycota</taxon>
        <taxon>Pezizomycotina</taxon>
        <taxon>Dothideomycetes</taxon>
        <taxon>Pleosporomycetidae</taxon>
        <taxon>Pleosporales</taxon>
        <taxon>Massarineae</taxon>
        <taxon>Massarinaceae</taxon>
        <taxon>Byssothecium</taxon>
    </lineage>
</organism>
<dbReference type="EMBL" id="ML977027">
    <property type="protein sequence ID" value="KAF1950295.1"/>
    <property type="molecule type" value="Genomic_DNA"/>
</dbReference>
<feature type="repeat" description="ANK" evidence="3">
    <location>
        <begin position="53"/>
        <end position="85"/>
    </location>
</feature>
<dbReference type="SUPFAM" id="SSF48403">
    <property type="entry name" value="Ankyrin repeat"/>
    <property type="match status" value="1"/>
</dbReference>
<accession>A0A6A5TBX8</accession>
<sequence length="176" mass="19682">MVEALLEYVSDINIMPDSGYGTILHHVAFKGYTTLLKIIFERYNDDVYLQDCHHRTLLHVAAMGGHLETILYLIHQGLDPFSKDDTGKDILCWAALGGNSSVVDTVLMNKWVSLSYEGKWNPIHWACRNGIRPAQGNINEGGWRGSNCFDQTKTIERLIDVGLVCETVTVESLSGQ</sequence>
<dbReference type="InterPro" id="IPR036770">
    <property type="entry name" value="Ankyrin_rpt-contain_sf"/>
</dbReference>
<dbReference type="Proteomes" id="UP000800035">
    <property type="component" value="Unassembled WGS sequence"/>
</dbReference>
<dbReference type="Gene3D" id="1.25.40.20">
    <property type="entry name" value="Ankyrin repeat-containing domain"/>
    <property type="match status" value="1"/>
</dbReference>
<evidence type="ECO:0000256" key="3">
    <source>
        <dbReference type="PROSITE-ProRule" id="PRU00023"/>
    </source>
</evidence>
<keyword evidence="2 3" id="KW-0040">ANK repeat</keyword>
<dbReference type="PROSITE" id="PS50297">
    <property type="entry name" value="ANK_REP_REGION"/>
    <property type="match status" value="1"/>
</dbReference>
<dbReference type="Pfam" id="PF12796">
    <property type="entry name" value="Ank_2"/>
    <property type="match status" value="1"/>
</dbReference>
<dbReference type="PANTHER" id="PTHR24198">
    <property type="entry name" value="ANKYRIN REPEAT AND PROTEIN KINASE DOMAIN-CONTAINING PROTEIN"/>
    <property type="match status" value="1"/>
</dbReference>
<reference evidence="4" key="1">
    <citation type="journal article" date="2020" name="Stud. Mycol.">
        <title>101 Dothideomycetes genomes: a test case for predicting lifestyles and emergence of pathogens.</title>
        <authorList>
            <person name="Haridas S."/>
            <person name="Albert R."/>
            <person name="Binder M."/>
            <person name="Bloem J."/>
            <person name="Labutti K."/>
            <person name="Salamov A."/>
            <person name="Andreopoulos B."/>
            <person name="Baker S."/>
            <person name="Barry K."/>
            <person name="Bills G."/>
            <person name="Bluhm B."/>
            <person name="Cannon C."/>
            <person name="Castanera R."/>
            <person name="Culley D."/>
            <person name="Daum C."/>
            <person name="Ezra D."/>
            <person name="Gonzalez J."/>
            <person name="Henrissat B."/>
            <person name="Kuo A."/>
            <person name="Liang C."/>
            <person name="Lipzen A."/>
            <person name="Lutzoni F."/>
            <person name="Magnuson J."/>
            <person name="Mondo S."/>
            <person name="Nolan M."/>
            <person name="Ohm R."/>
            <person name="Pangilinan J."/>
            <person name="Park H.-J."/>
            <person name="Ramirez L."/>
            <person name="Alfaro M."/>
            <person name="Sun H."/>
            <person name="Tritt A."/>
            <person name="Yoshinaga Y."/>
            <person name="Zwiers L.-H."/>
            <person name="Turgeon B."/>
            <person name="Goodwin S."/>
            <person name="Spatafora J."/>
            <person name="Crous P."/>
            <person name="Grigoriev I."/>
        </authorList>
    </citation>
    <scope>NUCLEOTIDE SEQUENCE</scope>
    <source>
        <strain evidence="4">CBS 675.92</strain>
    </source>
</reference>
<dbReference type="AlphaFoldDB" id="A0A6A5TBX8"/>
<keyword evidence="1" id="KW-0677">Repeat</keyword>
<gene>
    <name evidence="4" type="ORF">CC80DRAFT_243489</name>
</gene>